<reference evidence="3 4" key="1">
    <citation type="submission" date="2021-04" db="EMBL/GenBank/DDBJ databases">
        <authorList>
            <person name="De Guttry C."/>
            <person name="Zahm M."/>
            <person name="Klopp C."/>
            <person name="Cabau C."/>
            <person name="Louis A."/>
            <person name="Berthelot C."/>
            <person name="Parey E."/>
            <person name="Roest Crollius H."/>
            <person name="Montfort J."/>
            <person name="Robinson-Rechavi M."/>
            <person name="Bucao C."/>
            <person name="Bouchez O."/>
            <person name="Gislard M."/>
            <person name="Lluch J."/>
            <person name="Milhes M."/>
            <person name="Lampietro C."/>
            <person name="Lopez Roques C."/>
            <person name="Donnadieu C."/>
            <person name="Braasch I."/>
            <person name="Desvignes T."/>
            <person name="Postlethwait J."/>
            <person name="Bobe J."/>
            <person name="Wedekind C."/>
            <person name="Guiguen Y."/>
        </authorList>
    </citation>
    <scope>NUCLEOTIDE SEQUENCE [LARGE SCALE GENOMIC DNA]</scope>
    <source>
        <strain evidence="3">Cs_M1</strain>
        <tissue evidence="3">Blood</tissue>
    </source>
</reference>
<keyword evidence="1" id="KW-0472">Membrane</keyword>
<dbReference type="Pfam" id="PF16209">
    <property type="entry name" value="PhoLip_ATPase_N"/>
    <property type="match status" value="1"/>
</dbReference>
<keyword evidence="1" id="KW-1133">Transmembrane helix</keyword>
<dbReference type="InterPro" id="IPR023298">
    <property type="entry name" value="ATPase_P-typ_TM_dom_sf"/>
</dbReference>
<dbReference type="EMBL" id="JAGTTL010000014">
    <property type="protein sequence ID" value="KAK6312712.1"/>
    <property type="molecule type" value="Genomic_DNA"/>
</dbReference>
<dbReference type="GO" id="GO:0005802">
    <property type="term" value="C:trans-Golgi network"/>
    <property type="evidence" value="ECO:0007669"/>
    <property type="project" value="TreeGrafter"/>
</dbReference>
<name>A0AAN8R4E4_9TELE</name>
<dbReference type="GO" id="GO:0045332">
    <property type="term" value="P:phospholipid translocation"/>
    <property type="evidence" value="ECO:0007669"/>
    <property type="project" value="TreeGrafter"/>
</dbReference>
<comment type="caution">
    <text evidence="3">The sequence shown here is derived from an EMBL/GenBank/DDBJ whole genome shotgun (WGS) entry which is preliminary data.</text>
</comment>
<dbReference type="Proteomes" id="UP001356427">
    <property type="component" value="Unassembled WGS sequence"/>
</dbReference>
<keyword evidence="1" id="KW-0812">Transmembrane</keyword>
<dbReference type="SUPFAM" id="SSF81665">
    <property type="entry name" value="Calcium ATPase, transmembrane domain M"/>
    <property type="match status" value="1"/>
</dbReference>
<dbReference type="GO" id="GO:0007030">
    <property type="term" value="P:Golgi organization"/>
    <property type="evidence" value="ECO:0007669"/>
    <property type="project" value="TreeGrafter"/>
</dbReference>
<keyword evidence="4" id="KW-1185">Reference proteome</keyword>
<dbReference type="PANTHER" id="PTHR24092">
    <property type="entry name" value="PROBABLE PHOSPHOLIPID-TRANSPORTING ATPASE"/>
    <property type="match status" value="1"/>
</dbReference>
<evidence type="ECO:0000313" key="3">
    <source>
        <dbReference type="EMBL" id="KAK6312712.1"/>
    </source>
</evidence>
<sequence>MSFFGLDYAHKKESELERKLRANDREYNLSFKYATNAIKTSKYNTFNFLPLNLFEQFQRIANAYFLILLLLQVIPAISSLSWFTTVVNLWSWCCL</sequence>
<dbReference type="GO" id="GO:0005886">
    <property type="term" value="C:plasma membrane"/>
    <property type="evidence" value="ECO:0007669"/>
    <property type="project" value="TreeGrafter"/>
</dbReference>
<gene>
    <name evidence="3" type="ORF">J4Q44_G00160590</name>
</gene>
<accession>A0AAN8R4E4</accession>
<organism evidence="3 4">
    <name type="scientific">Coregonus suidteri</name>
    <dbReference type="NCBI Taxonomy" id="861788"/>
    <lineage>
        <taxon>Eukaryota</taxon>
        <taxon>Metazoa</taxon>
        <taxon>Chordata</taxon>
        <taxon>Craniata</taxon>
        <taxon>Vertebrata</taxon>
        <taxon>Euteleostomi</taxon>
        <taxon>Actinopterygii</taxon>
        <taxon>Neopterygii</taxon>
        <taxon>Teleostei</taxon>
        <taxon>Protacanthopterygii</taxon>
        <taxon>Salmoniformes</taxon>
        <taxon>Salmonidae</taxon>
        <taxon>Coregoninae</taxon>
        <taxon>Coregonus</taxon>
    </lineage>
</organism>
<dbReference type="InterPro" id="IPR032631">
    <property type="entry name" value="P-type_ATPase_N"/>
</dbReference>
<evidence type="ECO:0000256" key="1">
    <source>
        <dbReference type="SAM" id="Phobius"/>
    </source>
</evidence>
<dbReference type="AlphaFoldDB" id="A0AAN8R4E4"/>
<proteinExistence type="predicted"/>
<evidence type="ECO:0000259" key="2">
    <source>
        <dbReference type="Pfam" id="PF16209"/>
    </source>
</evidence>
<dbReference type="GO" id="GO:0140326">
    <property type="term" value="F:ATPase-coupled intramembrane lipid transporter activity"/>
    <property type="evidence" value="ECO:0007669"/>
    <property type="project" value="TreeGrafter"/>
</dbReference>
<feature type="transmembrane region" description="Helical" evidence="1">
    <location>
        <begin position="63"/>
        <end position="83"/>
    </location>
</feature>
<dbReference type="PANTHER" id="PTHR24092:SF52">
    <property type="entry name" value="PHOSPHOLIPID-TRANSPORTING ATPASE FETA"/>
    <property type="match status" value="1"/>
</dbReference>
<protein>
    <recommendedName>
        <fullName evidence="2">P-type ATPase N-terminal domain-containing protein</fullName>
    </recommendedName>
</protein>
<feature type="domain" description="P-type ATPase N-terminal" evidence="2">
    <location>
        <begin position="21"/>
        <end position="86"/>
    </location>
</feature>
<evidence type="ECO:0000313" key="4">
    <source>
        <dbReference type="Proteomes" id="UP001356427"/>
    </source>
</evidence>